<dbReference type="PANTHER" id="PTHR11202:SF22">
    <property type="entry name" value="PROTEIN ENABLED"/>
    <property type="match status" value="1"/>
</dbReference>
<reference evidence="3 4" key="1">
    <citation type="submission" date="2024-02" db="EMBL/GenBank/DDBJ databases">
        <authorList>
            <person name="Daric V."/>
            <person name="Darras S."/>
        </authorList>
    </citation>
    <scope>NUCLEOTIDE SEQUENCE [LARGE SCALE GENOMIC DNA]</scope>
</reference>
<feature type="compositionally biased region" description="Basic and acidic residues" evidence="1">
    <location>
        <begin position="128"/>
        <end position="165"/>
    </location>
</feature>
<feature type="region of interest" description="Disordered" evidence="1">
    <location>
        <begin position="112"/>
        <end position="165"/>
    </location>
</feature>
<evidence type="ECO:0000256" key="1">
    <source>
        <dbReference type="SAM" id="MobiDB-lite"/>
    </source>
</evidence>
<dbReference type="Gene3D" id="2.30.29.30">
    <property type="entry name" value="Pleckstrin-homology domain (PH domain)/Phosphotyrosine-binding domain (PTB)"/>
    <property type="match status" value="1"/>
</dbReference>
<proteinExistence type="predicted"/>
<dbReference type="CDD" id="cd01207">
    <property type="entry name" value="EVH1_Ena_VASP-like"/>
    <property type="match status" value="1"/>
</dbReference>
<organism evidence="3 4">
    <name type="scientific">Clavelina lepadiformis</name>
    <name type="common">Light-bulb sea squirt</name>
    <name type="synonym">Ascidia lepadiformis</name>
    <dbReference type="NCBI Taxonomy" id="159417"/>
    <lineage>
        <taxon>Eukaryota</taxon>
        <taxon>Metazoa</taxon>
        <taxon>Chordata</taxon>
        <taxon>Tunicata</taxon>
        <taxon>Ascidiacea</taxon>
        <taxon>Aplousobranchia</taxon>
        <taxon>Clavelinidae</taxon>
        <taxon>Clavelina</taxon>
    </lineage>
</organism>
<keyword evidence="4" id="KW-1185">Reference proteome</keyword>
<comment type="caution">
    <text evidence="3">The sequence shown here is derived from an EMBL/GenBank/DDBJ whole genome shotgun (WGS) entry which is preliminary data.</text>
</comment>
<dbReference type="Pfam" id="PF00568">
    <property type="entry name" value="WH1"/>
    <property type="match status" value="1"/>
</dbReference>
<name>A0ABP0FKP3_CLALP</name>
<evidence type="ECO:0000313" key="3">
    <source>
        <dbReference type="EMBL" id="CAK8680243.1"/>
    </source>
</evidence>
<sequence>MSEKAMCSNCKASVMIYDDAERKWKSAGRTPGLSNVNVYRHMVQNTFRVVGRKEQDGEVVINCAVISQLKYNRATPTFHQWRDGVRTVYGLNFSTHDEANMFAGAMEDALEMLRNGSGPPSGPSPAELEAKRREQEEKERQQKERERQEKERQERERKERERLENERIARERAAAACTKLLTYIYNLFMYLLGMRYANWLIANELDFVILADDS</sequence>
<dbReference type="SUPFAM" id="SSF50729">
    <property type="entry name" value="PH domain-like"/>
    <property type="match status" value="1"/>
</dbReference>
<dbReference type="EMBL" id="CAWYQH010000068">
    <property type="protein sequence ID" value="CAK8680243.1"/>
    <property type="molecule type" value="Genomic_DNA"/>
</dbReference>
<gene>
    <name evidence="3" type="ORF">CVLEPA_LOCUS10517</name>
</gene>
<dbReference type="PROSITE" id="PS50229">
    <property type="entry name" value="WH1"/>
    <property type="match status" value="1"/>
</dbReference>
<accession>A0ABP0FKP3</accession>
<dbReference type="SMART" id="SM00461">
    <property type="entry name" value="WH1"/>
    <property type="match status" value="1"/>
</dbReference>
<dbReference type="Proteomes" id="UP001642483">
    <property type="component" value="Unassembled WGS sequence"/>
</dbReference>
<evidence type="ECO:0000259" key="2">
    <source>
        <dbReference type="PROSITE" id="PS50229"/>
    </source>
</evidence>
<feature type="domain" description="WH1" evidence="2">
    <location>
        <begin position="1"/>
        <end position="113"/>
    </location>
</feature>
<dbReference type="InterPro" id="IPR000697">
    <property type="entry name" value="WH1/EVH1_dom"/>
</dbReference>
<dbReference type="InterPro" id="IPR011993">
    <property type="entry name" value="PH-like_dom_sf"/>
</dbReference>
<evidence type="ECO:0000313" key="4">
    <source>
        <dbReference type="Proteomes" id="UP001642483"/>
    </source>
</evidence>
<protein>
    <recommendedName>
        <fullName evidence="2">WH1 domain-containing protein</fullName>
    </recommendedName>
</protein>
<dbReference type="PANTHER" id="PTHR11202">
    <property type="entry name" value="SPROUTY-RELATED, EVH1 DOMAIN-CONTAINING PROTEIN FAMILY MEMBER"/>
    <property type="match status" value="1"/>
</dbReference>